<feature type="compositionally biased region" description="Polar residues" evidence="1">
    <location>
        <begin position="139"/>
        <end position="153"/>
    </location>
</feature>
<reference evidence="2 3" key="1">
    <citation type="submission" date="2014-06" db="EMBL/GenBank/DDBJ databases">
        <title>Evolutionary Origins and Diversification of the Mycorrhizal Mutualists.</title>
        <authorList>
            <consortium name="DOE Joint Genome Institute"/>
            <consortium name="Mycorrhizal Genomics Consortium"/>
            <person name="Kohler A."/>
            <person name="Kuo A."/>
            <person name="Nagy L.G."/>
            <person name="Floudas D."/>
            <person name="Copeland A."/>
            <person name="Barry K.W."/>
            <person name="Cichocki N."/>
            <person name="Veneault-Fourrey C."/>
            <person name="LaButti K."/>
            <person name="Lindquist E.A."/>
            <person name="Lipzen A."/>
            <person name="Lundell T."/>
            <person name="Morin E."/>
            <person name="Murat C."/>
            <person name="Riley R."/>
            <person name="Ohm R."/>
            <person name="Sun H."/>
            <person name="Tunlid A."/>
            <person name="Henrissat B."/>
            <person name="Grigoriev I.V."/>
            <person name="Hibbett D.S."/>
            <person name="Martin F."/>
        </authorList>
    </citation>
    <scope>NUCLEOTIDE SEQUENCE [LARGE SCALE GENOMIC DNA]</scope>
    <source>
        <strain evidence="2 3">SS14</strain>
    </source>
</reference>
<gene>
    <name evidence="2" type="ORF">M422DRAFT_33985</name>
</gene>
<organism evidence="2 3">
    <name type="scientific">Sphaerobolus stellatus (strain SS14)</name>
    <dbReference type="NCBI Taxonomy" id="990650"/>
    <lineage>
        <taxon>Eukaryota</taxon>
        <taxon>Fungi</taxon>
        <taxon>Dikarya</taxon>
        <taxon>Basidiomycota</taxon>
        <taxon>Agaricomycotina</taxon>
        <taxon>Agaricomycetes</taxon>
        <taxon>Phallomycetidae</taxon>
        <taxon>Geastrales</taxon>
        <taxon>Sphaerobolaceae</taxon>
        <taxon>Sphaerobolus</taxon>
    </lineage>
</organism>
<feature type="region of interest" description="Disordered" evidence="1">
    <location>
        <begin position="246"/>
        <end position="320"/>
    </location>
</feature>
<keyword evidence="3" id="KW-1185">Reference proteome</keyword>
<dbReference type="Proteomes" id="UP000054279">
    <property type="component" value="Unassembled WGS sequence"/>
</dbReference>
<evidence type="ECO:0000313" key="3">
    <source>
        <dbReference type="Proteomes" id="UP000054279"/>
    </source>
</evidence>
<evidence type="ECO:0000313" key="2">
    <source>
        <dbReference type="EMBL" id="KIJ36937.1"/>
    </source>
</evidence>
<protein>
    <submittedName>
        <fullName evidence="2">Uncharacterized protein</fullName>
    </submittedName>
</protein>
<sequence length="337" mass="37922">MDTTTLHETSAEAEHARHSNAEEIVSITSMDMVVDGDAVETEQDTRMEYKFVAPTFSPDRDLDLEAEPYLQDIIEHPVEQVMEQPMKDSLSQHIEQPLAPKDRQSIEQLYRPFEVTSFVHEEIGQSEFPNPYDYAPDNGDSNYAHTFNDSPLNTPVRETASLPRRLPSVLRPGNLKSFDTPGSRRASMALLGDIEFGGRPRLSYTVSEADVRRSYEGSVRRSYEGEAASQYGALYKDWEDSPVAISPPWGLRDSNNTTPDQTVPQVAGDELEAEPQSELAEPQQEAETQPIPERQPSVRRRNSMPVGTPPAVEKKARSRKLSKWKFWSRKSAAKNAS</sequence>
<feature type="compositionally biased region" description="Polar residues" evidence="1">
    <location>
        <begin position="253"/>
        <end position="264"/>
    </location>
</feature>
<evidence type="ECO:0000256" key="1">
    <source>
        <dbReference type="SAM" id="MobiDB-lite"/>
    </source>
</evidence>
<feature type="region of interest" description="Disordered" evidence="1">
    <location>
        <begin position="135"/>
        <end position="157"/>
    </location>
</feature>
<name>A0A0C9V5V9_SPHS4</name>
<dbReference type="HOGENOM" id="CLU_824318_0_0_1"/>
<accession>A0A0C9V5V9</accession>
<proteinExistence type="predicted"/>
<dbReference type="OrthoDB" id="3331677at2759"/>
<dbReference type="EMBL" id="KN837173">
    <property type="protein sequence ID" value="KIJ36937.1"/>
    <property type="molecule type" value="Genomic_DNA"/>
</dbReference>
<dbReference type="AlphaFoldDB" id="A0A0C9V5V9"/>